<dbReference type="AlphaFoldDB" id="A0A1Q8RTD8"/>
<feature type="compositionally biased region" description="Polar residues" evidence="5">
    <location>
        <begin position="776"/>
        <end position="800"/>
    </location>
</feature>
<feature type="compositionally biased region" description="Polar residues" evidence="5">
    <location>
        <begin position="1049"/>
        <end position="1060"/>
    </location>
</feature>
<proteinExistence type="inferred from homology"/>
<dbReference type="GO" id="GO:0070403">
    <property type="term" value="F:NAD+ binding"/>
    <property type="evidence" value="ECO:0007669"/>
    <property type="project" value="InterPro"/>
</dbReference>
<feature type="compositionally biased region" description="Low complexity" evidence="5">
    <location>
        <begin position="308"/>
        <end position="320"/>
    </location>
</feature>
<keyword evidence="2" id="KW-0808">Transferase</keyword>
<feature type="compositionally biased region" description="Basic and acidic residues" evidence="5">
    <location>
        <begin position="520"/>
        <end position="535"/>
    </location>
</feature>
<evidence type="ECO:0000256" key="4">
    <source>
        <dbReference type="PROSITE-ProRule" id="PRU00236"/>
    </source>
</evidence>
<feature type="region of interest" description="Disordered" evidence="5">
    <location>
        <begin position="273"/>
        <end position="334"/>
    </location>
</feature>
<feature type="region of interest" description="Disordered" evidence="5">
    <location>
        <begin position="351"/>
        <end position="403"/>
    </location>
</feature>
<feature type="compositionally biased region" description="Polar residues" evidence="5">
    <location>
        <begin position="1084"/>
        <end position="1093"/>
    </location>
</feature>
<feature type="region of interest" description="Disordered" evidence="5">
    <location>
        <begin position="1032"/>
        <end position="1064"/>
    </location>
</feature>
<evidence type="ECO:0000313" key="8">
    <source>
        <dbReference type="Proteomes" id="UP000186583"/>
    </source>
</evidence>
<evidence type="ECO:0000256" key="1">
    <source>
        <dbReference type="ARBA" id="ARBA00006924"/>
    </source>
</evidence>
<feature type="compositionally biased region" description="Low complexity" evidence="5">
    <location>
        <begin position="177"/>
        <end position="188"/>
    </location>
</feature>
<dbReference type="Proteomes" id="UP000186583">
    <property type="component" value="Unassembled WGS sequence"/>
</dbReference>
<dbReference type="PANTHER" id="PTHR11085:SF8">
    <property type="entry name" value="NAD-DEPENDENT HISTONE DEACETYLASE HST3"/>
    <property type="match status" value="1"/>
</dbReference>
<evidence type="ECO:0000256" key="5">
    <source>
        <dbReference type="SAM" id="MobiDB-lite"/>
    </source>
</evidence>
<comment type="similarity">
    <text evidence="1">Belongs to the sirtuin family. Class I subfamily.</text>
</comment>
<dbReference type="InterPro" id="IPR029035">
    <property type="entry name" value="DHS-like_NAD/FAD-binding_dom"/>
</dbReference>
<feature type="compositionally biased region" description="Basic and acidic residues" evidence="5">
    <location>
        <begin position="148"/>
        <end position="159"/>
    </location>
</feature>
<comment type="caution">
    <text evidence="4">Lacks conserved residue(s) required for the propagation of feature annotation.</text>
</comment>
<accession>A0A1Q8RTD8</accession>
<feature type="compositionally biased region" description="Basic and acidic residues" evidence="5">
    <location>
        <begin position="804"/>
        <end position="821"/>
    </location>
</feature>
<dbReference type="PANTHER" id="PTHR11085">
    <property type="entry name" value="NAD-DEPENDENT PROTEIN DEACYLASE SIRTUIN-5, MITOCHONDRIAL-RELATED"/>
    <property type="match status" value="1"/>
</dbReference>
<dbReference type="GO" id="GO:0005634">
    <property type="term" value="C:nucleus"/>
    <property type="evidence" value="ECO:0007669"/>
    <property type="project" value="TreeGrafter"/>
</dbReference>
<dbReference type="STRING" id="708187.A0A1Q8RTD8"/>
<feature type="region of interest" description="Disordered" evidence="5">
    <location>
        <begin position="869"/>
        <end position="900"/>
    </location>
</feature>
<name>A0A1Q8RTD8_9PEZI</name>
<dbReference type="Gene3D" id="3.40.50.1220">
    <property type="entry name" value="TPP-binding domain"/>
    <property type="match status" value="2"/>
</dbReference>
<dbReference type="InterPro" id="IPR050134">
    <property type="entry name" value="NAD-dep_sirtuin_deacylases"/>
</dbReference>
<feature type="region of interest" description="Disordered" evidence="5">
    <location>
        <begin position="719"/>
        <end position="828"/>
    </location>
</feature>
<feature type="region of interest" description="Disordered" evidence="5">
    <location>
        <begin position="938"/>
        <end position="993"/>
    </location>
</feature>
<feature type="domain" description="Deacetylase sirtuin-type" evidence="6">
    <location>
        <begin position="7"/>
        <end position="711"/>
    </location>
</feature>
<feature type="region of interest" description="Disordered" evidence="5">
    <location>
        <begin position="124"/>
        <end position="247"/>
    </location>
</feature>
<sequence length="1177" mass="128738">MPTTQVTPSEDLLLQGIADALFKARKVVVITGAGISTNSGIPDFRSENGLYSLIQAQFDAAARQDATAPGCHASTGISQEEEQEPPAKRRRLSFQDSAIYLPSEDSQISEDSAVSGFNDDKFHFSKKPASQDRSSDATAFTGPITRARSRESSVEDRMQTDTTSKKAPAPVRRKCSTRSSRQTSRARSLPPDESPQKFSEDTSQVNVTETRHESMQHDTPNSFLRRRGRSSSPDTRRRPNAYQAQSAALRKRSLLTASLSSTQLAEIKEGSRFASSPLNSGQGRSKLDSHVEEPDSVPVHPGASHVTPKSSRFCFSSSPLSSPPSGLPQTPTFRKDTEWYSQSNLVRQSLGFSSSPLSSPPPVLFDPFEERSSSLSRQTSSTASSAASSDTDEAPSFCQPSKSTLPNIKGRDLFDASIWADPTRTSVFYTFATTLRQKVKDVEPTESHHFIGHLRNRGKLVRCYTQNIDQIEEKVGLSTSLQEGPGHRGRFSRKSIGATLATTASSNSPASGESSSSGPEHGEQAKELGDSEKVCSTESRPQQSDRKSNGVECVFLHGSLESLRCFLCGRICPWDEDGRAHETLSGRQPECPFCAGATAARQERGKRALGVGKLRPDIVLYGEEHPNAHLISPIVTHDLGLSPDLLLILGTSLKVHGLKILVREFAKTIHSRGGKVVFVNFTKPPESSWGDIIDYWVQWDCDAWVSNLKDRIPLLWLPPGTKLPKKKRENSEKAKKRQSTAEEKPNVDASKLKSDLAKTEVLRDVERPDATEENSDASNSMCSNVQSQVQEEATTTSQPASCPKRTDGAVEAKLKPKEAKKQKPKPQKAACLNLQEIAPSRLTGVTPVEESRRDVSLEPQEHTYLKLEQNASTQPGDTPTLRLRDVTTTKPPPQRPMAVRDDRTNAAWVTWKVITDLHRITGSNPTALLQPSTVALRESKLKPKPKRPRQSAPAALSHLPEPMATANSSQLSSSMPGINQHEQTPVLVPNGGSETKDTVMVGTEESAGMVVAVKLNPRKRRPKTLFGGEVVRPATSRTTKDALKPNPQRVKTSQTKTQAMASPVSPKILSDIERISMDSLTLPPITNQSSDGFQSPKPQPLEPAHSPIGPLSAMSPNTLTRIDPLMENPFRITDNLLKQLWEAPNWSRPSNCSEKVKRKGQSTKGTDAAMALRGIKK</sequence>
<keyword evidence="3" id="KW-0520">NAD</keyword>
<dbReference type="InterPro" id="IPR003000">
    <property type="entry name" value="Sirtuin"/>
</dbReference>
<feature type="compositionally biased region" description="Low complexity" evidence="5">
    <location>
        <begin position="504"/>
        <end position="519"/>
    </location>
</feature>
<gene>
    <name evidence="7" type="ORF">CCHL11_06117</name>
</gene>
<feature type="region of interest" description="Disordered" evidence="5">
    <location>
        <begin position="1083"/>
        <end position="1116"/>
    </location>
</feature>
<feature type="region of interest" description="Disordered" evidence="5">
    <location>
        <begin position="1147"/>
        <end position="1177"/>
    </location>
</feature>
<dbReference type="OrthoDB" id="2919105at2759"/>
<comment type="caution">
    <text evidence="7">The sequence shown here is derived from an EMBL/GenBank/DDBJ whole genome shotgun (WGS) entry which is preliminary data.</text>
</comment>
<feature type="region of interest" description="Disordered" evidence="5">
    <location>
        <begin position="500"/>
        <end position="548"/>
    </location>
</feature>
<evidence type="ECO:0000313" key="7">
    <source>
        <dbReference type="EMBL" id="OLN87582.1"/>
    </source>
</evidence>
<dbReference type="SUPFAM" id="SSF52467">
    <property type="entry name" value="DHS-like NAD/FAD-binding domain"/>
    <property type="match status" value="2"/>
</dbReference>
<dbReference type="Pfam" id="PF02146">
    <property type="entry name" value="SIR2"/>
    <property type="match status" value="3"/>
</dbReference>
<feature type="compositionally biased region" description="Low complexity" evidence="5">
    <location>
        <begin position="373"/>
        <end position="389"/>
    </location>
</feature>
<feature type="region of interest" description="Disordered" evidence="5">
    <location>
        <begin position="65"/>
        <end position="90"/>
    </location>
</feature>
<protein>
    <submittedName>
        <fullName evidence="7">NAD-dependent histone deacetylase HST3</fullName>
    </submittedName>
</protein>
<organism evidence="7 8">
    <name type="scientific">Colletotrichum chlorophyti</name>
    <dbReference type="NCBI Taxonomy" id="708187"/>
    <lineage>
        <taxon>Eukaryota</taxon>
        <taxon>Fungi</taxon>
        <taxon>Dikarya</taxon>
        <taxon>Ascomycota</taxon>
        <taxon>Pezizomycotina</taxon>
        <taxon>Sordariomycetes</taxon>
        <taxon>Hypocreomycetidae</taxon>
        <taxon>Glomerellales</taxon>
        <taxon>Glomerellaceae</taxon>
        <taxon>Colletotrichum</taxon>
    </lineage>
</organism>
<evidence type="ECO:0000259" key="6">
    <source>
        <dbReference type="PROSITE" id="PS50305"/>
    </source>
</evidence>
<feature type="compositionally biased region" description="Polar residues" evidence="5">
    <location>
        <begin position="965"/>
        <end position="983"/>
    </location>
</feature>
<dbReference type="EMBL" id="MPGH01000091">
    <property type="protein sequence ID" value="OLN87582.1"/>
    <property type="molecule type" value="Genomic_DNA"/>
</dbReference>
<evidence type="ECO:0000256" key="2">
    <source>
        <dbReference type="ARBA" id="ARBA00022679"/>
    </source>
</evidence>
<dbReference type="GO" id="GO:0017136">
    <property type="term" value="F:histone deacetylase activity, NAD-dependent"/>
    <property type="evidence" value="ECO:0007669"/>
    <property type="project" value="TreeGrafter"/>
</dbReference>
<feature type="compositionally biased region" description="Polar residues" evidence="5">
    <location>
        <begin position="273"/>
        <end position="283"/>
    </location>
</feature>
<evidence type="ECO:0000256" key="3">
    <source>
        <dbReference type="ARBA" id="ARBA00023027"/>
    </source>
</evidence>
<reference evidence="7 8" key="1">
    <citation type="submission" date="2016-11" db="EMBL/GenBank/DDBJ databases">
        <title>Draft Genome Assembly of Colletotrichum chlorophyti a pathogen of herbaceous plants.</title>
        <authorList>
            <person name="Gan P."/>
            <person name="Narusaka M."/>
            <person name="Tsushima A."/>
            <person name="Narusaka Y."/>
            <person name="Takano Y."/>
            <person name="Shirasu K."/>
        </authorList>
    </citation>
    <scope>NUCLEOTIDE SEQUENCE [LARGE SCALE GENOMIC DNA]</scope>
    <source>
        <strain evidence="7 8">NTL11</strain>
    </source>
</reference>
<dbReference type="InterPro" id="IPR026590">
    <property type="entry name" value="Ssirtuin_cat_dom"/>
</dbReference>
<dbReference type="PROSITE" id="PS50305">
    <property type="entry name" value="SIRTUIN"/>
    <property type="match status" value="1"/>
</dbReference>
<feature type="compositionally biased region" description="Basic and acidic residues" evidence="5">
    <location>
        <begin position="124"/>
        <end position="135"/>
    </location>
</feature>
<keyword evidence="8" id="KW-1185">Reference proteome</keyword>
<feature type="compositionally biased region" description="Basic and acidic residues" evidence="5">
    <location>
        <begin position="729"/>
        <end position="770"/>
    </location>
</feature>